<accession>A0A379G2A8</accession>
<feature type="region of interest" description="Disordered" evidence="1">
    <location>
        <begin position="342"/>
        <end position="452"/>
    </location>
</feature>
<feature type="compositionally biased region" description="Basic and acidic residues" evidence="1">
    <location>
        <begin position="342"/>
        <end position="388"/>
    </location>
</feature>
<gene>
    <name evidence="3" type="primary">ceaC</name>
    <name evidence="3" type="ORF">NCTC12026_01161</name>
</gene>
<dbReference type="SUPFAM" id="SSF63840">
    <property type="entry name" value="Ribonuclease domain of colicin E3"/>
    <property type="match status" value="1"/>
</dbReference>
<dbReference type="GO" id="GO:0016788">
    <property type="term" value="F:hydrolase activity, acting on ester bonds"/>
    <property type="evidence" value="ECO:0007669"/>
    <property type="project" value="InterPro"/>
</dbReference>
<dbReference type="SUPFAM" id="SSF69369">
    <property type="entry name" value="Cloacin translocation domain"/>
    <property type="match status" value="1"/>
</dbReference>
<proteinExistence type="predicted"/>
<dbReference type="Pfam" id="PF09000">
    <property type="entry name" value="Cytotoxic"/>
    <property type="match status" value="1"/>
</dbReference>
<dbReference type="InterPro" id="IPR036302">
    <property type="entry name" value="Pyosin/cloacin_T_dom_sf"/>
</dbReference>
<evidence type="ECO:0000259" key="2">
    <source>
        <dbReference type="Pfam" id="PF09000"/>
    </source>
</evidence>
<organism evidence="3 4">
    <name type="scientific">Providencia rustigianii</name>
    <dbReference type="NCBI Taxonomy" id="158850"/>
    <lineage>
        <taxon>Bacteria</taxon>
        <taxon>Pseudomonadati</taxon>
        <taxon>Pseudomonadota</taxon>
        <taxon>Gammaproteobacteria</taxon>
        <taxon>Enterobacterales</taxon>
        <taxon>Morganellaceae</taxon>
        <taxon>Providencia</taxon>
    </lineage>
</organism>
<dbReference type="OrthoDB" id="6442213at2"/>
<name>A0A379G2A8_9GAMM</name>
<feature type="compositionally biased region" description="Basic and acidic residues" evidence="1">
    <location>
        <begin position="399"/>
        <end position="419"/>
    </location>
</feature>
<dbReference type="AlphaFoldDB" id="A0A379G2A8"/>
<dbReference type="EMBL" id="UGUA01000002">
    <property type="protein sequence ID" value="SUC34793.1"/>
    <property type="molecule type" value="Genomic_DNA"/>
</dbReference>
<feature type="domain" description="Colicin E3-like ribonuclease" evidence="2">
    <location>
        <begin position="366"/>
        <end position="449"/>
    </location>
</feature>
<dbReference type="RefSeq" id="WP_115164052.1">
    <property type="nucleotide sequence ID" value="NZ_UGUA01000002.1"/>
</dbReference>
<keyword evidence="3" id="KW-0378">Hydrolase</keyword>
<dbReference type="GO" id="GO:0003723">
    <property type="term" value="F:RNA binding"/>
    <property type="evidence" value="ECO:0007669"/>
    <property type="project" value="InterPro"/>
</dbReference>
<evidence type="ECO:0000313" key="4">
    <source>
        <dbReference type="Proteomes" id="UP000255129"/>
    </source>
</evidence>
<dbReference type="EC" id="3.1.-.-" evidence="3"/>
<dbReference type="InterPro" id="IPR009105">
    <property type="entry name" value="Colicin_E3_ribonuclease"/>
</dbReference>
<dbReference type="GO" id="GO:0043022">
    <property type="term" value="F:ribosome binding"/>
    <property type="evidence" value="ECO:0007669"/>
    <property type="project" value="InterPro"/>
</dbReference>
<protein>
    <submittedName>
        <fullName evidence="3">Colicin-E3</fullName>
        <ecNumber evidence="3">3.1.-.-</ecNumber>
    </submittedName>
</protein>
<dbReference type="Gene3D" id="3.10.380.10">
    <property type="entry name" value="Colicin E3-like ribonuclease domain"/>
    <property type="match status" value="1"/>
</dbReference>
<evidence type="ECO:0000313" key="3">
    <source>
        <dbReference type="EMBL" id="SUC34793.1"/>
    </source>
</evidence>
<dbReference type="Proteomes" id="UP000255129">
    <property type="component" value="Unassembled WGS sequence"/>
</dbReference>
<sequence>MQQNIEIMNILKCNLCPRCGEQDCPFLTQDKRAKQMMDAFRRGDFLEAQKIYMRTFGQTLSSLRNNFKNKVKIYESVTESLRYKFIENQSVTIPPVLTSALNASLSTLKPAPLIVSHTAPISTFKLGVTPISNSDPLGTVIGRSVGLGVGLLTYSPPAGAPGIDTLHGFSKHDFDYLTKNTNTARTSVGKQLRVPEERILREVSHNKGIVDTYAVPTERISNGKKIIDLTTTSSPVKTRVIEAIATEQKGLFSYSLPNEQKDRYVQIGKPEVFTGIPLPSPPRLKSLPGEIYDISRASGIPISIPSFPSSTANLNSNQQSPFILVFSESSGIKPIYIAASKKNKESKGKGKDDERKGVKEKGHEYHPSPETEDIKGLGDLERGKDKTPKQGGGGKRRRWFGDKKRKIYEWDSQHGELEGYKGSNGQHIGAFDPKTGKQLKPADPKRNIKKYL</sequence>
<evidence type="ECO:0000256" key="1">
    <source>
        <dbReference type="SAM" id="MobiDB-lite"/>
    </source>
</evidence>
<reference evidence="3 4" key="1">
    <citation type="submission" date="2018-06" db="EMBL/GenBank/DDBJ databases">
        <authorList>
            <consortium name="Pathogen Informatics"/>
            <person name="Doyle S."/>
        </authorList>
    </citation>
    <scope>NUCLEOTIDE SEQUENCE [LARGE SCALE GENOMIC DNA]</scope>
    <source>
        <strain evidence="3 4">NCTC12026</strain>
    </source>
</reference>
<dbReference type="InterPro" id="IPR036725">
    <property type="entry name" value="ColE3_ribonuclease_sf"/>
</dbReference>